<dbReference type="Proteomes" id="UP000019146">
    <property type="component" value="Chromosome 2"/>
</dbReference>
<evidence type="ECO:0000256" key="1">
    <source>
        <dbReference type="ARBA" id="ARBA00004651"/>
    </source>
</evidence>
<feature type="transmembrane region" description="Helical" evidence="8">
    <location>
        <begin position="96"/>
        <end position="113"/>
    </location>
</feature>
<evidence type="ECO:0000256" key="4">
    <source>
        <dbReference type="ARBA" id="ARBA00022692"/>
    </source>
</evidence>
<keyword evidence="6 8" id="KW-0472">Membrane</keyword>
<dbReference type="KEGG" id="bcai:K788_0003244"/>
<evidence type="ECO:0000313" key="12">
    <source>
        <dbReference type="Proteomes" id="UP000019146"/>
    </source>
</evidence>
<dbReference type="Gene3D" id="3.30.240.20">
    <property type="entry name" value="bsu07140 like domains"/>
    <property type="match status" value="1"/>
</dbReference>
<accession>A0A0P0RD83</accession>
<evidence type="ECO:0000256" key="5">
    <source>
        <dbReference type="ARBA" id="ARBA00022989"/>
    </source>
</evidence>
<evidence type="ECO:0000259" key="10">
    <source>
        <dbReference type="Pfam" id="PF20730"/>
    </source>
</evidence>
<organism evidence="11 12">
    <name type="scientific">Paraburkholderia caribensis MBA4</name>
    <dbReference type="NCBI Taxonomy" id="1323664"/>
    <lineage>
        <taxon>Bacteria</taxon>
        <taxon>Pseudomonadati</taxon>
        <taxon>Pseudomonadota</taxon>
        <taxon>Betaproteobacteria</taxon>
        <taxon>Burkholderiales</taxon>
        <taxon>Burkholderiaceae</taxon>
        <taxon>Paraburkholderia</taxon>
    </lineage>
</organism>
<evidence type="ECO:0000256" key="2">
    <source>
        <dbReference type="ARBA" id="ARBA00006448"/>
    </source>
</evidence>
<feature type="region of interest" description="Disordered" evidence="7">
    <location>
        <begin position="208"/>
        <end position="228"/>
    </location>
</feature>
<gene>
    <name evidence="11" type="ORF">K788_0003244</name>
</gene>
<keyword evidence="3" id="KW-1003">Cell membrane</keyword>
<dbReference type="AlphaFoldDB" id="A0A0P0RD83"/>
<comment type="similarity">
    <text evidence="2">Belongs to the UPF0702 family.</text>
</comment>
<evidence type="ECO:0000256" key="8">
    <source>
        <dbReference type="SAM" id="Phobius"/>
    </source>
</evidence>
<protein>
    <submittedName>
        <fullName evidence="11">Membrane protein</fullName>
    </submittedName>
</protein>
<dbReference type="PANTHER" id="PTHR34582:SF6">
    <property type="entry name" value="UPF0702 TRANSMEMBRANE PROTEIN YCAP"/>
    <property type="match status" value="1"/>
</dbReference>
<dbReference type="GO" id="GO:0005886">
    <property type="term" value="C:plasma membrane"/>
    <property type="evidence" value="ECO:0007669"/>
    <property type="project" value="UniProtKB-SubCell"/>
</dbReference>
<evidence type="ECO:0000256" key="7">
    <source>
        <dbReference type="SAM" id="MobiDB-lite"/>
    </source>
</evidence>
<evidence type="ECO:0000259" key="9">
    <source>
        <dbReference type="Pfam" id="PF04239"/>
    </source>
</evidence>
<comment type="subcellular location">
    <subcellularLocation>
        <location evidence="1">Cell membrane</location>
        <topology evidence="1">Multi-pass membrane protein</topology>
    </subcellularLocation>
</comment>
<dbReference type="InterPro" id="IPR007353">
    <property type="entry name" value="DUF421"/>
</dbReference>
<feature type="domain" description="YetF C-terminal" evidence="9">
    <location>
        <begin position="142"/>
        <end position="211"/>
    </location>
</feature>
<dbReference type="InterPro" id="IPR048454">
    <property type="entry name" value="YetF_N"/>
</dbReference>
<dbReference type="Pfam" id="PF20730">
    <property type="entry name" value="YetF_N"/>
    <property type="match status" value="1"/>
</dbReference>
<feature type="transmembrane region" description="Helical" evidence="8">
    <location>
        <begin position="63"/>
        <end position="84"/>
    </location>
</feature>
<evidence type="ECO:0000313" key="11">
    <source>
        <dbReference type="EMBL" id="ALL66505.1"/>
    </source>
</evidence>
<feature type="domain" description="YetF-like N-terminal transmembrane" evidence="10">
    <location>
        <begin position="65"/>
        <end position="115"/>
    </location>
</feature>
<sequence length="228" mass="25103">MSIDVCPLRMHGSSAQAAQRLQDVLHCPLSTGCMRCNRHAWIKGRRHNMDVLMTLFGEGKDLTALQTAMRAVVVFFATLAFIRISGRRSFGQRSPFDYVVAILLGATLSRIIVGASPVVPTLAASLVIVLIHRALAWCCVRSPRLESLVVGVEREVYRDGQFNSRQMSAALITRTDVFEAARHELHTLDLHDVHAAILERNGQMSLIRKGANGKDGKTEGMPASAKRC</sequence>
<evidence type="ECO:0000256" key="3">
    <source>
        <dbReference type="ARBA" id="ARBA00022475"/>
    </source>
</evidence>
<dbReference type="PANTHER" id="PTHR34582">
    <property type="entry name" value="UPF0702 TRANSMEMBRANE PROTEIN YCAP"/>
    <property type="match status" value="1"/>
</dbReference>
<evidence type="ECO:0000256" key="6">
    <source>
        <dbReference type="ARBA" id="ARBA00023136"/>
    </source>
</evidence>
<dbReference type="Pfam" id="PF04239">
    <property type="entry name" value="DUF421"/>
    <property type="match status" value="1"/>
</dbReference>
<dbReference type="InterPro" id="IPR023090">
    <property type="entry name" value="UPF0702_alpha/beta_dom_sf"/>
</dbReference>
<name>A0A0P0RD83_9BURK</name>
<proteinExistence type="inferred from homology"/>
<reference evidence="11 12" key="1">
    <citation type="journal article" date="2014" name="Genome Announc.">
        <title>Draft Genome Sequence of the Haloacid-Degrading Burkholderia caribensis Strain MBA4.</title>
        <authorList>
            <person name="Pan Y."/>
            <person name="Kong K.F."/>
            <person name="Tsang J.S."/>
        </authorList>
    </citation>
    <scope>NUCLEOTIDE SEQUENCE [LARGE SCALE GENOMIC DNA]</scope>
    <source>
        <strain evidence="11 12">MBA4</strain>
    </source>
</reference>
<keyword evidence="4 8" id="KW-0812">Transmembrane</keyword>
<dbReference type="EMBL" id="CP012747">
    <property type="protein sequence ID" value="ALL66505.1"/>
    <property type="molecule type" value="Genomic_DNA"/>
</dbReference>
<keyword evidence="5 8" id="KW-1133">Transmembrane helix</keyword>